<evidence type="ECO:0000256" key="3">
    <source>
        <dbReference type="ARBA" id="ARBA00010281"/>
    </source>
</evidence>
<sequence length="478" mass="54808">MKVLFVASEAYPFARVGGLSDVAYSLPKALRGLGLDVRVMLPKYGQIPPEYIAQVKHIANFIVPVGWRNQYCGIKYVEFEGIPYYLLDNEYYFKRHQYYGYYDDGERFAYFSRAILESIYYLEDFKPDIIHCNDWHTGIVPVLLKAHYSESDVHRKIKTVFTIHNLKFQGVFPKIVLGDLLSLGDEYYAEDKLKYYDGISFMKGGIIYSDKVTTVSKTYAEEIKTPFYGEGLHGLLEGIGDKLVGIVNGIDYDFYNPETDKDIYINYDINSFDKKRQNKVMLQKDLKLEIGEDIPLIGLVSRLTSQKGIDLILAVLEDILRTGAQFVVLGTGEKNYEDSFKYFAFKYPSQMAAIIDFSDSMAKKIYASSDMFLMPSLFEPCGISQQVAQRYGSLPIVRETGGLKDTVTPYNEYTGEGNGFSFTNYNAHDMLHVIEYALSIYKDKDRWNSIVRQAMEVDHSWNASAKEYLLLYESLLID</sequence>
<evidence type="ECO:0000313" key="11">
    <source>
        <dbReference type="Proteomes" id="UP000184127"/>
    </source>
</evidence>
<evidence type="ECO:0000259" key="8">
    <source>
        <dbReference type="Pfam" id="PF00534"/>
    </source>
</evidence>
<dbReference type="Pfam" id="PF00534">
    <property type="entry name" value="Glycos_transf_1"/>
    <property type="match status" value="1"/>
</dbReference>
<keyword evidence="11" id="KW-1185">Reference proteome</keyword>
<name>A0A1M4SZ09_9THEO</name>
<dbReference type="InterPro" id="IPR011835">
    <property type="entry name" value="GS/SS"/>
</dbReference>
<proteinExistence type="inferred from homology"/>
<dbReference type="UniPathway" id="UPA00164"/>
<dbReference type="EMBL" id="FQUR01000006">
    <property type="protein sequence ID" value="SHE37421.1"/>
    <property type="molecule type" value="Genomic_DNA"/>
</dbReference>
<dbReference type="NCBIfam" id="NF001898">
    <property type="entry name" value="PRK00654.1-1"/>
    <property type="match status" value="1"/>
</dbReference>
<evidence type="ECO:0000256" key="1">
    <source>
        <dbReference type="ARBA" id="ARBA00001478"/>
    </source>
</evidence>
<feature type="binding site" evidence="7">
    <location>
        <position position="15"/>
    </location>
    <ligand>
        <name>ADP-alpha-D-glucose</name>
        <dbReference type="ChEBI" id="CHEBI:57498"/>
    </ligand>
</feature>
<gene>
    <name evidence="7" type="primary">glgA</name>
    <name evidence="10" type="ORF">SAMN02745195_00317</name>
</gene>
<dbReference type="HAMAP" id="MF_00484">
    <property type="entry name" value="Glycogen_synth"/>
    <property type="match status" value="1"/>
</dbReference>
<evidence type="ECO:0000256" key="5">
    <source>
        <dbReference type="ARBA" id="ARBA00022679"/>
    </source>
</evidence>
<comment type="function">
    <text evidence="2 7">Synthesizes alpha-1,4-glucan chains using ADP-glucose.</text>
</comment>
<comment type="catalytic activity">
    <reaction evidence="1 7">
        <text>[(1-&gt;4)-alpha-D-glucosyl](n) + ADP-alpha-D-glucose = [(1-&gt;4)-alpha-D-glucosyl](n+1) + ADP + H(+)</text>
        <dbReference type="Rhea" id="RHEA:18189"/>
        <dbReference type="Rhea" id="RHEA-COMP:9584"/>
        <dbReference type="Rhea" id="RHEA-COMP:9587"/>
        <dbReference type="ChEBI" id="CHEBI:15378"/>
        <dbReference type="ChEBI" id="CHEBI:15444"/>
        <dbReference type="ChEBI" id="CHEBI:57498"/>
        <dbReference type="ChEBI" id="CHEBI:456216"/>
        <dbReference type="EC" id="2.4.1.21"/>
    </reaction>
</comment>
<dbReference type="Proteomes" id="UP000184127">
    <property type="component" value="Unassembled WGS sequence"/>
</dbReference>
<keyword evidence="5 7" id="KW-0808">Transferase</keyword>
<dbReference type="Pfam" id="PF08323">
    <property type="entry name" value="Glyco_transf_5"/>
    <property type="match status" value="1"/>
</dbReference>
<evidence type="ECO:0000259" key="9">
    <source>
        <dbReference type="Pfam" id="PF08323"/>
    </source>
</evidence>
<evidence type="ECO:0000313" key="10">
    <source>
        <dbReference type="EMBL" id="SHE37421.1"/>
    </source>
</evidence>
<feature type="domain" description="Glycosyl transferase family 1" evidence="8">
    <location>
        <begin position="287"/>
        <end position="450"/>
    </location>
</feature>
<dbReference type="GO" id="GO:0009011">
    <property type="term" value="F:alpha-1,4-glucan glucosyltransferase (ADP-glucose donor) activity"/>
    <property type="evidence" value="ECO:0007669"/>
    <property type="project" value="UniProtKB-UniRule"/>
</dbReference>
<dbReference type="SUPFAM" id="SSF53756">
    <property type="entry name" value="UDP-Glycosyltransferase/glycogen phosphorylase"/>
    <property type="match status" value="1"/>
</dbReference>
<evidence type="ECO:0000256" key="6">
    <source>
        <dbReference type="ARBA" id="ARBA00023056"/>
    </source>
</evidence>
<keyword evidence="4 7" id="KW-0328">Glycosyltransferase</keyword>
<evidence type="ECO:0000256" key="4">
    <source>
        <dbReference type="ARBA" id="ARBA00022676"/>
    </source>
</evidence>
<dbReference type="NCBIfam" id="TIGR02095">
    <property type="entry name" value="glgA"/>
    <property type="match status" value="1"/>
</dbReference>
<reference evidence="11" key="1">
    <citation type="submission" date="2016-11" db="EMBL/GenBank/DDBJ databases">
        <authorList>
            <person name="Varghese N."/>
            <person name="Submissions S."/>
        </authorList>
    </citation>
    <scope>NUCLEOTIDE SEQUENCE [LARGE SCALE GENOMIC DNA]</scope>
    <source>
        <strain evidence="11">DSM 18761</strain>
    </source>
</reference>
<evidence type="ECO:0000256" key="7">
    <source>
        <dbReference type="HAMAP-Rule" id="MF_00484"/>
    </source>
</evidence>
<dbReference type="GO" id="GO:0004373">
    <property type="term" value="F:alpha-1,4-glucan glucosyltransferase (UDP-glucose donor) activity"/>
    <property type="evidence" value="ECO:0007669"/>
    <property type="project" value="InterPro"/>
</dbReference>
<protein>
    <recommendedName>
        <fullName evidence="7">Glycogen synthase</fullName>
        <ecNumber evidence="7">2.4.1.21</ecNumber>
    </recommendedName>
    <alternativeName>
        <fullName evidence="7">Starch [bacterial glycogen] synthase</fullName>
    </alternativeName>
</protein>
<dbReference type="PANTHER" id="PTHR45825">
    <property type="entry name" value="GRANULE-BOUND STARCH SYNTHASE 1, CHLOROPLASTIC/AMYLOPLASTIC"/>
    <property type="match status" value="1"/>
</dbReference>
<dbReference type="CDD" id="cd03791">
    <property type="entry name" value="GT5_Glycogen_synthase_DULL1-like"/>
    <property type="match status" value="1"/>
</dbReference>
<organism evidence="10 11">
    <name type="scientific">Thermoanaerobacter uzonensis DSM 18761</name>
    <dbReference type="NCBI Taxonomy" id="1123369"/>
    <lineage>
        <taxon>Bacteria</taxon>
        <taxon>Bacillati</taxon>
        <taxon>Bacillota</taxon>
        <taxon>Clostridia</taxon>
        <taxon>Thermoanaerobacterales</taxon>
        <taxon>Thermoanaerobacteraceae</taxon>
        <taxon>Thermoanaerobacter</taxon>
    </lineage>
</organism>
<dbReference type="EC" id="2.4.1.21" evidence="7"/>
<dbReference type="GO" id="GO:0005978">
    <property type="term" value="P:glycogen biosynthetic process"/>
    <property type="evidence" value="ECO:0007669"/>
    <property type="project" value="UniProtKB-UniRule"/>
</dbReference>
<comment type="pathway">
    <text evidence="7">Glycan biosynthesis; glycogen biosynthesis.</text>
</comment>
<keyword evidence="6 7" id="KW-0320">Glycogen biosynthesis</keyword>
<feature type="domain" description="Starch synthase catalytic" evidence="9">
    <location>
        <begin position="2"/>
        <end position="237"/>
    </location>
</feature>
<dbReference type="Gene3D" id="3.40.50.2000">
    <property type="entry name" value="Glycogen Phosphorylase B"/>
    <property type="match status" value="2"/>
</dbReference>
<dbReference type="AlphaFoldDB" id="A0A1M4SZ09"/>
<dbReference type="RefSeq" id="WP_072966868.1">
    <property type="nucleotide sequence ID" value="NZ_FQUR01000006.1"/>
</dbReference>
<dbReference type="PANTHER" id="PTHR45825:SF11">
    <property type="entry name" value="ALPHA AMYLASE DOMAIN-CONTAINING PROTEIN"/>
    <property type="match status" value="1"/>
</dbReference>
<dbReference type="InterPro" id="IPR001296">
    <property type="entry name" value="Glyco_trans_1"/>
</dbReference>
<dbReference type="InterPro" id="IPR013534">
    <property type="entry name" value="Starch_synth_cat_dom"/>
</dbReference>
<evidence type="ECO:0000256" key="2">
    <source>
        <dbReference type="ARBA" id="ARBA00002764"/>
    </source>
</evidence>
<accession>A0A1M4SZ09</accession>
<comment type="similarity">
    <text evidence="3 7">Belongs to the glycosyltransferase 1 family. Bacterial/plant glycogen synthase subfamily.</text>
</comment>